<reference evidence="8 9" key="1">
    <citation type="submission" date="2019-01" db="EMBL/GenBank/DDBJ databases">
        <title>Genome sequencing of strain FW100M-2.</title>
        <authorList>
            <person name="Heo J."/>
            <person name="Kim S.-J."/>
            <person name="Kim J.-S."/>
            <person name="Hong S.-B."/>
            <person name="Kwon S.-W."/>
        </authorList>
    </citation>
    <scope>NUCLEOTIDE SEQUENCE [LARGE SCALE GENOMIC DNA]</scope>
    <source>
        <strain evidence="8 9">FW100M-2</strain>
    </source>
</reference>
<evidence type="ECO:0000313" key="8">
    <source>
        <dbReference type="EMBL" id="QAY65367.1"/>
    </source>
</evidence>
<keyword evidence="9" id="KW-1185">Reference proteome</keyword>
<proteinExistence type="predicted"/>
<evidence type="ECO:0000259" key="7">
    <source>
        <dbReference type="Pfam" id="PF17390"/>
    </source>
</evidence>
<dbReference type="KEGG" id="pprt:ET464_02195"/>
<dbReference type="Proteomes" id="UP000293568">
    <property type="component" value="Chromosome"/>
</dbReference>
<comment type="catalytic activity">
    <reaction evidence="1">
        <text>Hydrolysis of terminal non-reducing alpha-L-rhamnose residues in alpha-L-rhamnosides.</text>
        <dbReference type="EC" id="3.2.1.40"/>
    </reaction>
</comment>
<sequence>MTELQVAQITAEYRRNWLGTDVRKPRFSWQVKSGRRGTMQAAYRLQVAVADTGFTDLQWDSGRVEHAGSLHVEYGGRPLQSRTRYVYRVKVWDGFGRESAWSDEEWLETALLDAGEWQARWITPSAEAIDPASEPVFMLRTTFKADSPIRSARIYASAAGVYEIELNGCRVSDPFMAPGWTSYHKRIQYQTYDVTGALRAGDNGIGIMLADGWYKGNIGFGGRRNVYGERRAALLQLHIVYTDGTEQIVATDPSWKASTGPIRYSEIYHGETYDAQLEQQGWSEAGFNDCAWAAVETIDLPMFTLVAQENWPSRVTEIVKPVSYIRTPAGEAVLDMGQNMVGRIRLSAEAPAGTEIRLQHAEVLDQNGNFYTGNLRSAKQTVNYIAKGGGLETYAPHFSFQGFRYVKIEGYPGQENGPPLDRFAGEVIHSDMEPTGEFECSNSMVNQLQRNIVWGQRGNFLDVPTDCPQRDERLGWTGDAQVFVRTAAFNYNVAPFFTKWMRDMKADQLPNGGVPYVIPHMLEETAHSSAAWGDAAAICPWTMYLVYGDTRLLAEQFDSMKAWVDYIRSQGEDEYLWNTGFHYGDWLGLDAKENSYIGATPKDLIASAFYAYSTRLVKDAAAVLGYTGEAQIYGELLDRVEQAFRHEFITPAGRIAAPTQTAYALALKFGLVEGTAKERAARELNEMVVQNDYHLTTGFVGTPYLCRVLSDNGYHHTAVKLLLQQSYPSWLYPITKGATTIWEHWDGIKPDGSFWSDDMNSYNHYAYGAIGEWLYRSVAGLDLDESAPGYKRLRIAPQFGAGELTSARASLATPYGQAESSWRSEAGETTLSLQIPANTIADVLLRGTWLEQVRESGNRLEDAEGVSRCQQTADGVQLTAGSGSYEFTWPS</sequence>
<dbReference type="InterPro" id="IPR008928">
    <property type="entry name" value="6-hairpin_glycosidase_sf"/>
</dbReference>
<feature type="domain" description="Bacterial alpha-L-rhamnosidase N-terminal" evidence="5">
    <location>
        <begin position="149"/>
        <end position="317"/>
    </location>
</feature>
<dbReference type="Gene3D" id="2.60.40.10">
    <property type="entry name" value="Immunoglobulins"/>
    <property type="match status" value="1"/>
</dbReference>
<keyword evidence="3" id="KW-0378">Hydrolase</keyword>
<protein>
    <recommendedName>
        <fullName evidence="2">alpha-L-rhamnosidase</fullName>
        <ecNumber evidence="2">3.2.1.40</ecNumber>
    </recommendedName>
</protein>
<dbReference type="InterPro" id="IPR008902">
    <property type="entry name" value="Rhamnosid_concanavalin"/>
</dbReference>
<evidence type="ECO:0000259" key="4">
    <source>
        <dbReference type="Pfam" id="PF05592"/>
    </source>
</evidence>
<dbReference type="Pfam" id="PF08531">
    <property type="entry name" value="Bac_rhamnosid_N"/>
    <property type="match status" value="1"/>
</dbReference>
<dbReference type="PIRSF" id="PIRSF010631">
    <property type="entry name" value="A-rhamnsds"/>
    <property type="match status" value="1"/>
</dbReference>
<evidence type="ECO:0000256" key="3">
    <source>
        <dbReference type="ARBA" id="ARBA00022801"/>
    </source>
</evidence>
<dbReference type="SUPFAM" id="SSF48208">
    <property type="entry name" value="Six-hairpin glycosidases"/>
    <property type="match status" value="1"/>
</dbReference>
<dbReference type="InterPro" id="IPR035396">
    <property type="entry name" value="Bac_rhamnosid6H"/>
</dbReference>
<dbReference type="InterPro" id="IPR016007">
    <property type="entry name" value="Alpha_rhamnosid"/>
</dbReference>
<feature type="domain" description="Alpha-L-rhamnosidase C-terminal" evidence="7">
    <location>
        <begin position="784"/>
        <end position="853"/>
    </location>
</feature>
<dbReference type="EC" id="3.2.1.40" evidence="2"/>
<dbReference type="Pfam" id="PF17389">
    <property type="entry name" value="Bac_rhamnosid6H"/>
    <property type="match status" value="1"/>
</dbReference>
<dbReference type="GO" id="GO:0030596">
    <property type="term" value="F:alpha-L-rhamnosidase activity"/>
    <property type="evidence" value="ECO:0007669"/>
    <property type="project" value="UniProtKB-EC"/>
</dbReference>
<dbReference type="InterPro" id="IPR012341">
    <property type="entry name" value="6hp_glycosidase-like_sf"/>
</dbReference>
<dbReference type="PANTHER" id="PTHR33307">
    <property type="entry name" value="ALPHA-RHAMNOSIDASE (EUROFUNG)"/>
    <property type="match status" value="1"/>
</dbReference>
<evidence type="ECO:0000259" key="6">
    <source>
        <dbReference type="Pfam" id="PF17389"/>
    </source>
</evidence>
<evidence type="ECO:0000256" key="1">
    <source>
        <dbReference type="ARBA" id="ARBA00001445"/>
    </source>
</evidence>
<feature type="domain" description="Alpha-L-rhamnosidase six-hairpin glycosidase" evidence="6">
    <location>
        <begin position="435"/>
        <end position="778"/>
    </location>
</feature>
<dbReference type="Gene3D" id="2.60.420.10">
    <property type="entry name" value="Maltose phosphorylase, domain 3"/>
    <property type="match status" value="1"/>
</dbReference>
<dbReference type="GO" id="GO:0005975">
    <property type="term" value="P:carbohydrate metabolic process"/>
    <property type="evidence" value="ECO:0007669"/>
    <property type="project" value="InterPro"/>
</dbReference>
<accession>A0A4P6EXM4</accession>
<gene>
    <name evidence="8" type="ORF">ET464_02195</name>
</gene>
<dbReference type="InterPro" id="IPR035398">
    <property type="entry name" value="Bac_rhamnosid_C"/>
</dbReference>
<dbReference type="Pfam" id="PF05592">
    <property type="entry name" value="Bac_rhamnosid"/>
    <property type="match status" value="1"/>
</dbReference>
<name>A0A4P6EXM4_9BACL</name>
<dbReference type="RefSeq" id="WP_129437868.1">
    <property type="nucleotide sequence ID" value="NZ_CP035492.1"/>
</dbReference>
<dbReference type="Gene3D" id="1.50.10.10">
    <property type="match status" value="1"/>
</dbReference>
<dbReference type="OrthoDB" id="9761045at2"/>
<dbReference type="InterPro" id="IPR013783">
    <property type="entry name" value="Ig-like_fold"/>
</dbReference>
<organism evidence="8 9">
    <name type="scientific">Paenibacillus protaetiae</name>
    <dbReference type="NCBI Taxonomy" id="2509456"/>
    <lineage>
        <taxon>Bacteria</taxon>
        <taxon>Bacillati</taxon>
        <taxon>Bacillota</taxon>
        <taxon>Bacilli</taxon>
        <taxon>Bacillales</taxon>
        <taxon>Paenibacillaceae</taxon>
        <taxon>Paenibacillus</taxon>
    </lineage>
</organism>
<dbReference type="InterPro" id="IPR013737">
    <property type="entry name" value="Bac_rhamnosid_N"/>
</dbReference>
<evidence type="ECO:0000313" key="9">
    <source>
        <dbReference type="Proteomes" id="UP000293568"/>
    </source>
</evidence>
<evidence type="ECO:0000256" key="2">
    <source>
        <dbReference type="ARBA" id="ARBA00012652"/>
    </source>
</evidence>
<dbReference type="Pfam" id="PF25788">
    <property type="entry name" value="Ig_Rha78A_N"/>
    <property type="match status" value="1"/>
</dbReference>
<evidence type="ECO:0000259" key="5">
    <source>
        <dbReference type="Pfam" id="PF08531"/>
    </source>
</evidence>
<dbReference type="Pfam" id="PF17390">
    <property type="entry name" value="Bac_rhamnosid_C"/>
    <property type="match status" value="1"/>
</dbReference>
<dbReference type="Gene3D" id="2.60.120.260">
    <property type="entry name" value="Galactose-binding domain-like"/>
    <property type="match status" value="2"/>
</dbReference>
<feature type="domain" description="Alpha-L-rhamnosidase concanavalin-like" evidence="4">
    <location>
        <begin position="326"/>
        <end position="429"/>
    </location>
</feature>
<dbReference type="PANTHER" id="PTHR33307:SF6">
    <property type="entry name" value="ALPHA-RHAMNOSIDASE (EUROFUNG)-RELATED"/>
    <property type="match status" value="1"/>
</dbReference>
<dbReference type="AlphaFoldDB" id="A0A4P6EXM4"/>
<dbReference type="EMBL" id="CP035492">
    <property type="protein sequence ID" value="QAY65367.1"/>
    <property type="molecule type" value="Genomic_DNA"/>
</dbReference>